<accession>A0A0L0P8G0</accession>
<feature type="region of interest" description="Disordered" evidence="1">
    <location>
        <begin position="26"/>
        <end position="46"/>
    </location>
</feature>
<sequence>MAMGWRHLFGSLKECKGKTTSAITMEPFGNLNEGKHENNKMKHEEC</sequence>
<evidence type="ECO:0000313" key="3">
    <source>
        <dbReference type="Proteomes" id="UP000037122"/>
    </source>
</evidence>
<dbReference type="EMBL" id="LGST01000002">
    <property type="protein sequence ID" value="KNE02652.1"/>
    <property type="molecule type" value="Genomic_DNA"/>
</dbReference>
<feature type="compositionally biased region" description="Basic and acidic residues" evidence="1">
    <location>
        <begin position="33"/>
        <end position="46"/>
    </location>
</feature>
<reference evidence="3" key="1">
    <citation type="journal article" date="2015" name="BMC Genomics">
        <title>Draft genome of a commonly misdiagnosed multidrug resistant pathogen Candida auris.</title>
        <authorList>
            <person name="Chatterjee S."/>
            <person name="Alampalli S.V."/>
            <person name="Nageshan R.K."/>
            <person name="Chettiar S.T."/>
            <person name="Joshi S."/>
            <person name="Tatu U.S."/>
        </authorList>
    </citation>
    <scope>NUCLEOTIDE SEQUENCE [LARGE SCALE GENOMIC DNA]</scope>
    <source>
        <strain evidence="3">6684</strain>
    </source>
</reference>
<dbReference type="Proteomes" id="UP000037122">
    <property type="component" value="Unassembled WGS sequence"/>
</dbReference>
<evidence type="ECO:0000313" key="2">
    <source>
        <dbReference type="EMBL" id="KNE02652.1"/>
    </source>
</evidence>
<gene>
    <name evidence="2" type="ORF">QG37_00024</name>
</gene>
<proteinExistence type="predicted"/>
<dbReference type="VEuPathDB" id="FungiDB:QG37_00024"/>
<comment type="caution">
    <text evidence="2">The sequence shown here is derived from an EMBL/GenBank/DDBJ whole genome shotgun (WGS) entry which is preliminary data.</text>
</comment>
<organism evidence="2 3">
    <name type="scientific">Candidozyma auris</name>
    <name type="common">Yeast</name>
    <name type="synonym">Candida auris</name>
    <dbReference type="NCBI Taxonomy" id="498019"/>
    <lineage>
        <taxon>Eukaryota</taxon>
        <taxon>Fungi</taxon>
        <taxon>Dikarya</taxon>
        <taxon>Ascomycota</taxon>
        <taxon>Saccharomycotina</taxon>
        <taxon>Pichiomycetes</taxon>
        <taxon>Metschnikowiaceae</taxon>
        <taxon>Candidozyma</taxon>
    </lineage>
</organism>
<name>A0A0L0P8G0_CANAR</name>
<protein>
    <submittedName>
        <fullName evidence="2">Uncharacterized protein</fullName>
    </submittedName>
</protein>
<evidence type="ECO:0000256" key="1">
    <source>
        <dbReference type="SAM" id="MobiDB-lite"/>
    </source>
</evidence>
<dbReference type="AlphaFoldDB" id="A0A0L0P8G0"/>